<organism evidence="2 3">
    <name type="scientific">Mariprofundus micogutta</name>
    <dbReference type="NCBI Taxonomy" id="1921010"/>
    <lineage>
        <taxon>Bacteria</taxon>
        <taxon>Pseudomonadati</taxon>
        <taxon>Pseudomonadota</taxon>
        <taxon>Candidatius Mariprofundia</taxon>
        <taxon>Mariprofundales</taxon>
        <taxon>Mariprofundaceae</taxon>
        <taxon>Mariprofundus</taxon>
    </lineage>
</organism>
<dbReference type="EMBL" id="BDFD01000001">
    <property type="protein sequence ID" value="GAV19266.1"/>
    <property type="molecule type" value="Genomic_DNA"/>
</dbReference>
<dbReference type="Proteomes" id="UP000231632">
    <property type="component" value="Unassembled WGS sequence"/>
</dbReference>
<reference evidence="2 3" key="1">
    <citation type="journal article" date="2017" name="Arch. Microbiol.">
        <title>Mariprofundus micogutta sp. nov., a novel iron-oxidizing zetaproteobacterium isolated from a deep-sea hydrothermal field at the Bayonnaise knoll of the Izu-Ogasawara arc, and a description of Mariprofundales ord. nov. and Zetaproteobacteria classis nov.</title>
        <authorList>
            <person name="Makita H."/>
            <person name="Tanaka E."/>
            <person name="Mitsunobu S."/>
            <person name="Miyazaki M."/>
            <person name="Nunoura T."/>
            <person name="Uematsu K."/>
            <person name="Takaki Y."/>
            <person name="Nishi S."/>
            <person name="Shimamura S."/>
            <person name="Takai K."/>
        </authorList>
    </citation>
    <scope>NUCLEOTIDE SEQUENCE [LARGE SCALE GENOMIC DNA]</scope>
    <source>
        <strain evidence="2 3">ET2</strain>
    </source>
</reference>
<evidence type="ECO:0000256" key="1">
    <source>
        <dbReference type="SAM" id="Phobius"/>
    </source>
</evidence>
<sequence length="70" mass="8143">MSDFFSTDWSAMTTTDWTGLIILLVIAGLMTAAYFTILKPANRNKFEQYRDFVNHEDDMELDREDKHGHA</sequence>
<protein>
    <submittedName>
        <fullName evidence="2">Cytochrome c oxidase cbb3-type subunit IV</fullName>
    </submittedName>
</protein>
<accession>A0A1L8CK31</accession>
<keyword evidence="1" id="KW-0812">Transmembrane</keyword>
<evidence type="ECO:0000313" key="3">
    <source>
        <dbReference type="Proteomes" id="UP000231632"/>
    </source>
</evidence>
<keyword evidence="1" id="KW-1133">Transmembrane helix</keyword>
<evidence type="ECO:0000313" key="2">
    <source>
        <dbReference type="EMBL" id="GAV19266.1"/>
    </source>
</evidence>
<gene>
    <name evidence="2" type="ORF">MMIC_P0199</name>
</gene>
<dbReference type="STRING" id="1921010.MMIC_P0199"/>
<name>A0A1L8CK31_9PROT</name>
<keyword evidence="1" id="KW-0472">Membrane</keyword>
<keyword evidence="3" id="KW-1185">Reference proteome</keyword>
<dbReference type="RefSeq" id="WP_227819286.1">
    <property type="nucleotide sequence ID" value="NZ_BDFD01000001.1"/>
</dbReference>
<feature type="transmembrane region" description="Helical" evidence="1">
    <location>
        <begin position="20"/>
        <end position="38"/>
    </location>
</feature>
<comment type="caution">
    <text evidence="2">The sequence shown here is derived from an EMBL/GenBank/DDBJ whole genome shotgun (WGS) entry which is preliminary data.</text>
</comment>
<dbReference type="AlphaFoldDB" id="A0A1L8CK31"/>
<proteinExistence type="predicted"/>